<dbReference type="InterPro" id="IPR048540">
    <property type="entry name" value="Rrn7_cyclin_N"/>
</dbReference>
<comment type="caution">
    <text evidence="13">The sequence shown here is derived from an EMBL/GenBank/DDBJ whole genome shotgun (WGS) entry which is preliminary data.</text>
</comment>
<reference evidence="13 14" key="1">
    <citation type="submission" date="2024-09" db="EMBL/GenBank/DDBJ databases">
        <title>Genome sequencing and assembly of Phytophthora oleae, isolate VK10A, causative agent of rot of olive drupes.</title>
        <authorList>
            <person name="Conti Taguali S."/>
            <person name="Riolo M."/>
            <person name="La Spada F."/>
            <person name="Cacciola S.O."/>
            <person name="Dionisio G."/>
        </authorList>
    </citation>
    <scope>NUCLEOTIDE SEQUENCE [LARGE SCALE GENOMIC DNA]</scope>
    <source>
        <strain evidence="13 14">VK10A</strain>
    </source>
</reference>
<dbReference type="GO" id="GO:0005730">
    <property type="term" value="C:nucleolus"/>
    <property type="evidence" value="ECO:0007669"/>
    <property type="project" value="UniProtKB-SubCell"/>
</dbReference>
<organism evidence="13 14">
    <name type="scientific">Phytophthora oleae</name>
    <dbReference type="NCBI Taxonomy" id="2107226"/>
    <lineage>
        <taxon>Eukaryota</taxon>
        <taxon>Sar</taxon>
        <taxon>Stramenopiles</taxon>
        <taxon>Oomycota</taxon>
        <taxon>Peronosporomycetes</taxon>
        <taxon>Peronosporales</taxon>
        <taxon>Peronosporaceae</taxon>
        <taxon>Phytophthora</taxon>
    </lineage>
</organism>
<name>A0ABD3FS88_9STRA</name>
<comment type="subcellular location">
    <subcellularLocation>
        <location evidence="1">Nucleus</location>
        <location evidence="1">Nucleolus</location>
    </subcellularLocation>
</comment>
<evidence type="ECO:0000256" key="7">
    <source>
        <dbReference type="ARBA" id="ARBA00023125"/>
    </source>
</evidence>
<feature type="domain" description="GATA-type" evidence="12">
    <location>
        <begin position="1"/>
        <end position="29"/>
    </location>
</feature>
<comment type="similarity">
    <text evidence="2">Belongs to the RRN7/TAF1B family.</text>
</comment>
<dbReference type="Proteomes" id="UP001632037">
    <property type="component" value="Unassembled WGS sequence"/>
</dbReference>
<feature type="region of interest" description="Disordered" evidence="11">
    <location>
        <begin position="628"/>
        <end position="653"/>
    </location>
</feature>
<dbReference type="EMBL" id="JBIMZQ010000008">
    <property type="protein sequence ID" value="KAL3669738.1"/>
    <property type="molecule type" value="Genomic_DNA"/>
</dbReference>
<evidence type="ECO:0000256" key="9">
    <source>
        <dbReference type="ARBA" id="ARBA00023242"/>
    </source>
</evidence>
<evidence type="ECO:0000313" key="13">
    <source>
        <dbReference type="EMBL" id="KAL3669738.1"/>
    </source>
</evidence>
<keyword evidence="5" id="KW-0862">Zinc</keyword>
<keyword evidence="4 10" id="KW-0863">Zinc-finger</keyword>
<dbReference type="Pfam" id="PF20644">
    <property type="entry name" value="Rrn7_cyclin_N"/>
    <property type="match status" value="1"/>
</dbReference>
<sequence>MLECQNCGAVGDSFFSENYFGEMVCELCGTQSFLQARNETQDAEDMGLDITTVLRTLKRRVIRKKKRDADGNIIPDQRYKRKKVEKEKEIPKLPELLDCVIATQMVLDFMARQLVERVGADTFPADEYPMAVKQLWFKFLKTWGVKGTMPLLRCYNEFFLYYTREEENTMEPAVTFDMLEQWDAEWEKKKETEEEKEHVEEEKKSAKIEDKPRKKDNNSYLRRRFDQLNGFSIVDMVGILMLASRVLNLGLLPSDFAEWVNNGVIPYHNSLATCCAGAPDVRESVKFIAYFFHSLFRRNNVSAVKIAYSSHHLQYHLGLRLPPLNVPLAAHRLCASMGFLGEVYRNFLWITGFMNVEGDIPELPMLLQAEAEARPKFKLTHTKKEKDRVDGILESEAGIVAHLVVAIKMCANWHEWIFDRQHREEDEETKDDTEGGEWKAPPVAAVLNPHLLPRRDLDSLTKFARQVFIDPDKSGVPEGLQEHMKQLQRIQTTDDLLTPGNDPRRDRSEKLKQNDLYAYPALYVNGVLAESDAEIEERMKRLRSGEVREDNEGENKPDAFFYPLFHPTRPSAMPSAYENILEILCRKIDAPIALVLQTVTKLDKRMQSLINHFERSKLHTDSLREGRNKWEADNDGPARIIHASMGGRRKQKE</sequence>
<keyword evidence="14" id="KW-1185">Reference proteome</keyword>
<evidence type="ECO:0000256" key="4">
    <source>
        <dbReference type="ARBA" id="ARBA00022771"/>
    </source>
</evidence>
<feature type="region of interest" description="Disordered" evidence="11">
    <location>
        <begin position="191"/>
        <end position="212"/>
    </location>
</feature>
<dbReference type="InterPro" id="IPR000679">
    <property type="entry name" value="Znf_GATA"/>
</dbReference>
<evidence type="ECO:0000256" key="8">
    <source>
        <dbReference type="ARBA" id="ARBA00023163"/>
    </source>
</evidence>
<evidence type="ECO:0000256" key="2">
    <source>
        <dbReference type="ARBA" id="ARBA00006899"/>
    </source>
</evidence>
<dbReference type="GO" id="GO:0008270">
    <property type="term" value="F:zinc ion binding"/>
    <property type="evidence" value="ECO:0007669"/>
    <property type="project" value="UniProtKB-KW"/>
</dbReference>
<dbReference type="AlphaFoldDB" id="A0ABD3FS88"/>
<evidence type="ECO:0000259" key="12">
    <source>
        <dbReference type="PROSITE" id="PS50114"/>
    </source>
</evidence>
<evidence type="ECO:0000313" key="14">
    <source>
        <dbReference type="Proteomes" id="UP001632037"/>
    </source>
</evidence>
<protein>
    <recommendedName>
        <fullName evidence="12">GATA-type domain-containing protein</fullName>
    </recommendedName>
</protein>
<evidence type="ECO:0000256" key="1">
    <source>
        <dbReference type="ARBA" id="ARBA00004604"/>
    </source>
</evidence>
<dbReference type="PANTHER" id="PTHR31576:SF2">
    <property type="entry name" value="TATA BOX-BINDING PROTEIN-ASSOCIATED FACTOR RNA POLYMERASE I SUBUNIT B"/>
    <property type="match status" value="1"/>
</dbReference>
<evidence type="ECO:0000256" key="6">
    <source>
        <dbReference type="ARBA" id="ARBA00023015"/>
    </source>
</evidence>
<evidence type="ECO:0000256" key="10">
    <source>
        <dbReference type="PROSITE-ProRule" id="PRU00094"/>
    </source>
</evidence>
<keyword evidence="8" id="KW-0804">Transcription</keyword>
<evidence type="ECO:0000256" key="3">
    <source>
        <dbReference type="ARBA" id="ARBA00022723"/>
    </source>
</evidence>
<evidence type="ECO:0000256" key="5">
    <source>
        <dbReference type="ARBA" id="ARBA00022833"/>
    </source>
</evidence>
<gene>
    <name evidence="13" type="ORF">V7S43_005118</name>
</gene>
<proteinExistence type="inferred from homology"/>
<keyword evidence="9" id="KW-0539">Nucleus</keyword>
<feature type="region of interest" description="Disordered" evidence="11">
    <location>
        <begin position="489"/>
        <end position="509"/>
    </location>
</feature>
<dbReference type="InterPro" id="IPR033599">
    <property type="entry name" value="TAF1B/Rrn7"/>
</dbReference>
<dbReference type="PANTHER" id="PTHR31576">
    <property type="entry name" value="TATA BOX-BINDING PROTEIN-ASSOCIATED FACTOR RNA POLYMERASE I SUBUNIT B"/>
    <property type="match status" value="1"/>
</dbReference>
<evidence type="ECO:0000256" key="11">
    <source>
        <dbReference type="SAM" id="MobiDB-lite"/>
    </source>
</evidence>
<dbReference type="GO" id="GO:0003677">
    <property type="term" value="F:DNA binding"/>
    <property type="evidence" value="ECO:0007669"/>
    <property type="project" value="UniProtKB-KW"/>
</dbReference>
<keyword evidence="6" id="KW-0805">Transcription regulation</keyword>
<keyword evidence="3" id="KW-0479">Metal-binding</keyword>
<accession>A0ABD3FS88</accession>
<keyword evidence="7" id="KW-0238">DNA-binding</keyword>
<dbReference type="PROSITE" id="PS50114">
    <property type="entry name" value="GATA_ZN_FINGER_2"/>
    <property type="match status" value="1"/>
</dbReference>